<protein>
    <submittedName>
        <fullName evidence="1">Uncharacterized protein</fullName>
    </submittedName>
</protein>
<evidence type="ECO:0000313" key="1">
    <source>
        <dbReference type="EMBL" id="QCB99552.1"/>
    </source>
</evidence>
<reference evidence="1 2" key="1">
    <citation type="submission" date="2019-04" db="EMBL/GenBank/DDBJ databases">
        <title>Long-read de novo sequencing of Cupriavidus necator H16.</title>
        <authorList>
            <person name="Little G.T."/>
            <person name="Ehsaan M."/>
            <person name="Arenas-Lopez C."/>
            <person name="Jawed K."/>
            <person name="Winzer K."/>
            <person name="Kovacs K."/>
            <person name="Malys N."/>
            <person name="Minton N.P."/>
        </authorList>
    </citation>
    <scope>NUCLEOTIDE SEQUENCE [LARGE SCALE GENOMIC DNA]</scope>
    <source>
        <strain evidence="1 2">H16</strain>
    </source>
</reference>
<dbReference type="Proteomes" id="UP000296079">
    <property type="component" value="Chromosome 1"/>
</dbReference>
<organism evidence="1 2">
    <name type="scientific">Cupriavidus necator (strain ATCC 17699 / DSM 428 / KCTC 22496 / NCIMB 10442 / H16 / Stanier 337)</name>
    <name type="common">Ralstonia eutropha</name>
    <dbReference type="NCBI Taxonomy" id="381666"/>
    <lineage>
        <taxon>Bacteria</taxon>
        <taxon>Pseudomonadati</taxon>
        <taxon>Pseudomonadota</taxon>
        <taxon>Betaproteobacteria</taxon>
        <taxon>Burkholderiales</taxon>
        <taxon>Burkholderiaceae</taxon>
        <taxon>Cupriavidus</taxon>
    </lineage>
</organism>
<gene>
    <name evidence="1" type="ORF">E6A55_02315</name>
</gene>
<name>A0AAE5ZBL9_CUPNH</name>
<dbReference type="AlphaFoldDB" id="A0AAE5ZBL9"/>
<evidence type="ECO:0000313" key="2">
    <source>
        <dbReference type="Proteomes" id="UP000296079"/>
    </source>
</evidence>
<accession>A0AAE5ZBL9</accession>
<proteinExistence type="predicted"/>
<dbReference type="EMBL" id="CP039287">
    <property type="protein sequence ID" value="QCB99552.1"/>
    <property type="molecule type" value="Genomic_DNA"/>
</dbReference>
<sequence length="91" mass="9846">MTLTLHYLLAAEPADLPVHTANARSLSQKRTVVQIILAQQPTIKLLIRPLFLNGLQCSMSVMSVMACAATGCSERPAAWQQTHTAFAAVVQ</sequence>
<dbReference type="RefSeq" id="WP_041687143.1">
    <property type="nucleotide sequence ID" value="NC_008313.1"/>
</dbReference>